<dbReference type="EMBL" id="LN831776">
    <property type="protein sequence ID" value="CQR55868.1"/>
    <property type="molecule type" value="Genomic_DNA"/>
</dbReference>
<dbReference type="InterPro" id="IPR052052">
    <property type="entry name" value="Polysaccharide_Lyase_9"/>
</dbReference>
<dbReference type="PATRIC" id="fig|1073571.4.peg.3702"/>
<dbReference type="AlphaFoldDB" id="A0A0E3WHT9"/>
<dbReference type="HOGENOM" id="CLU_014875_0_0_9"/>
<accession>A0A0E3WHT9</accession>
<dbReference type="InterPro" id="IPR011459">
    <property type="entry name" value="DUF1565"/>
</dbReference>
<evidence type="ECO:0000256" key="1">
    <source>
        <dbReference type="ARBA" id="ARBA00004613"/>
    </source>
</evidence>
<dbReference type="InterPro" id="IPR013780">
    <property type="entry name" value="Glyco_hydro_b"/>
</dbReference>
<dbReference type="InterPro" id="IPR012334">
    <property type="entry name" value="Pectin_lyas_fold"/>
</dbReference>
<keyword evidence="3" id="KW-0732">Signal</keyword>
<dbReference type="STRING" id="483937.AMQ84_07085"/>
<evidence type="ECO:0000259" key="5">
    <source>
        <dbReference type="Pfam" id="PF21258"/>
    </source>
</evidence>
<gene>
    <name evidence="6" type="ORF">PRIO_3465</name>
</gene>
<dbReference type="PANTHER" id="PTHR40088">
    <property type="entry name" value="PECTATE LYASE (EUROFUNG)"/>
    <property type="match status" value="1"/>
</dbReference>
<dbReference type="Proteomes" id="UP000033163">
    <property type="component" value="Chromosome I"/>
</dbReference>
<sequence length="694" mass="78107">MEYHVAIQGSDQAPGTEAQPFRTISRAAAIAEPGDNITVHAGVYREWVNPANGGTKEQRIVYQSAGDGEVVITGAEPVADWKDEGDGVWRTEVPNSLFVIRNPYQTKLHGDWLFEGAFEPHLGEVYLDGKSLYESDSANKLHNPQIWPQAKCAEDSLMQWYAEASSTTTTIWANFGGKDPRQENVEINVRPYCFWPEKTGRNYITVRGFTLQQASPQWAPPTALQEGLIGPHWSKGWIIENNVINESKCTGISLGKDITAGPNEYSNNRSKGGTQREQEVIFRALRKDWHKDHIGSHIVRNNVIHDCEQAGIVGHLGAAFSRIYQNRIYNIHHKRIFHGAEVGGIKLHAALDTQICGNVIYSSYRALWLDWQAQGTRISRNIFYDNLSEDLFVEVCHGPYMVDHNLFLSPMNFRNMAQGGAFVHNLFTGRFVVRSELTRYTPYHMPHETAVAGYSNITGGDDRYYNNIFIGDDDPGKEPLPMTFFEHLPLTPREDMDYGDAAVMDGVPDNSRCYLHPAGLGGYNDYPSAHQKQWWEYTKEEIAALKESGKQWQPDKMALPVTIQGNLYLKAAVPSAHESNAKVYVNNGIEIEIDPATCRVQVHVHSPEIIRGAAPTVVTTNLLGRSYHAEMHYEKPDGSPYRFDHDFFHKLRPEKNVTPGPFEIFGNSLVKMPEAQICRSDCSATLELHVGFTF</sequence>
<dbReference type="InterPro" id="IPR011050">
    <property type="entry name" value="Pectin_lyase_fold/virulence"/>
</dbReference>
<evidence type="ECO:0000256" key="3">
    <source>
        <dbReference type="ARBA" id="ARBA00022729"/>
    </source>
</evidence>
<dbReference type="Pfam" id="PF07602">
    <property type="entry name" value="DUF1565"/>
    <property type="match status" value="1"/>
</dbReference>
<dbReference type="SUPFAM" id="SSF51126">
    <property type="entry name" value="Pectin lyase-like"/>
    <property type="match status" value="1"/>
</dbReference>
<evidence type="ECO:0000313" key="6">
    <source>
        <dbReference type="EMBL" id="CQR55868.1"/>
    </source>
</evidence>
<proteinExistence type="predicted"/>
<feature type="domain" description="DUF1565" evidence="4">
    <location>
        <begin position="7"/>
        <end position="46"/>
    </location>
</feature>
<dbReference type="GO" id="GO:0005576">
    <property type="term" value="C:extracellular region"/>
    <property type="evidence" value="ECO:0007669"/>
    <property type="project" value="UniProtKB-SubCell"/>
</dbReference>
<reference evidence="7" key="1">
    <citation type="submission" date="2015-03" db="EMBL/GenBank/DDBJ databases">
        <authorList>
            <person name="Wibberg D."/>
        </authorList>
    </citation>
    <scope>NUCLEOTIDE SEQUENCE [LARGE SCALE GENOMIC DNA]</scope>
</reference>
<protein>
    <submittedName>
        <fullName evidence="6">Uncharacterized protein</fullName>
    </submittedName>
</protein>
<dbReference type="Gene3D" id="2.60.40.1180">
    <property type="entry name" value="Golgi alpha-mannosidase II"/>
    <property type="match status" value="1"/>
</dbReference>
<keyword evidence="2" id="KW-0964">Secreted</keyword>
<evidence type="ECO:0000259" key="4">
    <source>
        <dbReference type="Pfam" id="PF07602"/>
    </source>
</evidence>
<feature type="domain" description="Glycoside hydrolase 120 insertion" evidence="5">
    <location>
        <begin position="78"/>
        <end position="187"/>
    </location>
</feature>
<evidence type="ECO:0000256" key="2">
    <source>
        <dbReference type="ARBA" id="ARBA00022525"/>
    </source>
</evidence>
<dbReference type="PANTHER" id="PTHR40088:SF2">
    <property type="entry name" value="SECRETED SUGAR HYDROLASE"/>
    <property type="match status" value="1"/>
</dbReference>
<dbReference type="Pfam" id="PF21258">
    <property type="entry name" value="Glyco_hydro_120_ins"/>
    <property type="match status" value="1"/>
</dbReference>
<dbReference type="KEGG" id="pri:PRIO_3465"/>
<comment type="subcellular location">
    <subcellularLocation>
        <location evidence="1">Secreted</location>
    </subcellularLocation>
</comment>
<name>A0A0E3WHT9_9BACL</name>
<dbReference type="Gene3D" id="2.160.20.10">
    <property type="entry name" value="Single-stranded right-handed beta-helix, Pectin lyase-like"/>
    <property type="match status" value="1"/>
</dbReference>
<organism evidence="6 7">
    <name type="scientific">Paenibacillus riograndensis SBR5</name>
    <dbReference type="NCBI Taxonomy" id="1073571"/>
    <lineage>
        <taxon>Bacteria</taxon>
        <taxon>Bacillati</taxon>
        <taxon>Bacillota</taxon>
        <taxon>Bacilli</taxon>
        <taxon>Bacillales</taxon>
        <taxon>Paenibacillaceae</taxon>
        <taxon>Paenibacillus</taxon>
        <taxon>Paenibacillus sonchi group</taxon>
    </lineage>
</organism>
<dbReference type="InterPro" id="IPR049169">
    <property type="entry name" value="Glyco_hydro_120_ins"/>
</dbReference>
<evidence type="ECO:0000313" key="7">
    <source>
        <dbReference type="Proteomes" id="UP000033163"/>
    </source>
</evidence>
<dbReference type="GO" id="GO:0016837">
    <property type="term" value="F:carbon-oxygen lyase activity, acting on polysaccharides"/>
    <property type="evidence" value="ECO:0007669"/>
    <property type="project" value="TreeGrafter"/>
</dbReference>
<dbReference type="RefSeq" id="WP_052741476.1">
    <property type="nucleotide sequence ID" value="NZ_LN831776.1"/>
</dbReference>